<dbReference type="Proteomes" id="UP001152599">
    <property type="component" value="Unassembled WGS sequence"/>
</dbReference>
<dbReference type="EMBL" id="JANCMU010000003">
    <property type="protein sequence ID" value="MDG4946045.1"/>
    <property type="molecule type" value="Genomic_DNA"/>
</dbReference>
<keyword evidence="1" id="KW-0472">Membrane</keyword>
<feature type="transmembrane region" description="Helical" evidence="1">
    <location>
        <begin position="94"/>
        <end position="115"/>
    </location>
</feature>
<feature type="transmembrane region" description="Helical" evidence="1">
    <location>
        <begin position="38"/>
        <end position="58"/>
    </location>
</feature>
<feature type="transmembrane region" description="Helical" evidence="1">
    <location>
        <begin position="157"/>
        <end position="178"/>
    </location>
</feature>
<dbReference type="RefSeq" id="WP_304420553.1">
    <property type="nucleotide sequence ID" value="NZ_JANCMU010000003.1"/>
</dbReference>
<gene>
    <name evidence="2" type="ORF">NMK71_06435</name>
</gene>
<dbReference type="AlphaFoldDB" id="A0A9X4MYQ5"/>
<evidence type="ECO:0000256" key="1">
    <source>
        <dbReference type="SAM" id="Phobius"/>
    </source>
</evidence>
<keyword evidence="3" id="KW-1185">Reference proteome</keyword>
<evidence type="ECO:0000313" key="2">
    <source>
        <dbReference type="EMBL" id="MDG4946045.1"/>
    </source>
</evidence>
<feature type="transmembrane region" description="Helical" evidence="1">
    <location>
        <begin position="121"/>
        <end position="145"/>
    </location>
</feature>
<comment type="caution">
    <text evidence="2">The sequence shown here is derived from an EMBL/GenBank/DDBJ whole genome shotgun (WGS) entry which is preliminary data.</text>
</comment>
<sequence>MWWQYILVFLGAFLFDVVPFPFPPAYTIMTLLQIIFDLNIWLVVIIGVLGSVGGRYTLMLLSSRLASKYLDPKKSEDFQLLGAKMKESKWKGQLMVLTYSLLPLPTTPLFLGAGASKLNPIYILPAFFIGRLVTNALAVHMGSFAEESIQTIIRDSFSLKSLMSIVISILFFLAMFAIDWKALVMDKKLVFNLGIKRKTTQEG</sequence>
<protein>
    <recommendedName>
        <fullName evidence="4">Membrane protein DedA, SNARE-associated domain</fullName>
    </recommendedName>
</protein>
<reference evidence="2" key="1">
    <citation type="submission" date="2022-07" db="EMBL/GenBank/DDBJ databases">
        <title>Description and genome-wide analysis of Profundicola chukchiensis gen. nov., sp. nov., marine bacteria isolated from bottom sediments of the Chukchi Sea.</title>
        <authorList>
            <person name="Romanenko L."/>
            <person name="Otstavnykh N."/>
            <person name="Kurilenko V."/>
            <person name="Eremeev V."/>
            <person name="Velansky P."/>
            <person name="Mikhailov V."/>
            <person name="Isaeva M."/>
        </authorList>
    </citation>
    <scope>NUCLEOTIDE SEQUENCE</scope>
    <source>
        <strain evidence="2">KMM 9713</strain>
    </source>
</reference>
<keyword evidence="1" id="KW-1133">Transmembrane helix</keyword>
<dbReference type="InterPro" id="IPR051311">
    <property type="entry name" value="DedA_domain"/>
</dbReference>
<accession>A0A9X4MYQ5</accession>
<proteinExistence type="predicted"/>
<name>A0A9X4MYQ5_9FLAO</name>
<evidence type="ECO:0008006" key="4">
    <source>
        <dbReference type="Google" id="ProtNLM"/>
    </source>
</evidence>
<organism evidence="2 3">
    <name type="scientific">Profundicola chukchiensis</name>
    <dbReference type="NCBI Taxonomy" id="2961959"/>
    <lineage>
        <taxon>Bacteria</taxon>
        <taxon>Pseudomonadati</taxon>
        <taxon>Bacteroidota</taxon>
        <taxon>Flavobacteriia</taxon>
        <taxon>Flavobacteriales</taxon>
        <taxon>Weeksellaceae</taxon>
        <taxon>Profundicola</taxon>
    </lineage>
</organism>
<dbReference type="PANTHER" id="PTHR42709">
    <property type="entry name" value="ALKALINE PHOSPHATASE LIKE PROTEIN"/>
    <property type="match status" value="1"/>
</dbReference>
<evidence type="ECO:0000313" key="3">
    <source>
        <dbReference type="Proteomes" id="UP001152599"/>
    </source>
</evidence>
<keyword evidence="1" id="KW-0812">Transmembrane</keyword>